<organism evidence="1 2">
    <name type="scientific">Trichoderma harzianum CBS 226.95</name>
    <dbReference type="NCBI Taxonomy" id="983964"/>
    <lineage>
        <taxon>Eukaryota</taxon>
        <taxon>Fungi</taxon>
        <taxon>Dikarya</taxon>
        <taxon>Ascomycota</taxon>
        <taxon>Pezizomycotina</taxon>
        <taxon>Sordariomycetes</taxon>
        <taxon>Hypocreomycetidae</taxon>
        <taxon>Hypocreales</taxon>
        <taxon>Hypocreaceae</taxon>
        <taxon>Trichoderma</taxon>
    </lineage>
</organism>
<dbReference type="AlphaFoldDB" id="A0A2T4ATN6"/>
<gene>
    <name evidence="1" type="ORF">M431DRAFT_181025</name>
</gene>
<evidence type="ECO:0000313" key="2">
    <source>
        <dbReference type="Proteomes" id="UP000241690"/>
    </source>
</evidence>
<dbReference type="RefSeq" id="XP_024780111.1">
    <property type="nucleotide sequence ID" value="XM_024913125.1"/>
</dbReference>
<evidence type="ECO:0000313" key="1">
    <source>
        <dbReference type="EMBL" id="PTB60434.1"/>
    </source>
</evidence>
<keyword evidence="2" id="KW-1185">Reference proteome</keyword>
<accession>A0A2T4ATN6</accession>
<reference evidence="1 2" key="1">
    <citation type="submission" date="2016-07" db="EMBL/GenBank/DDBJ databases">
        <title>Multiple horizontal gene transfer events from other fungi enriched the ability of initially mycotrophic Trichoderma (Ascomycota) to feed on dead plant biomass.</title>
        <authorList>
            <consortium name="DOE Joint Genome Institute"/>
            <person name="Aerts A."/>
            <person name="Atanasova L."/>
            <person name="Chenthamara K."/>
            <person name="Zhang J."/>
            <person name="Grujic M."/>
            <person name="Henrissat B."/>
            <person name="Kuo A."/>
            <person name="Salamov A."/>
            <person name="Lipzen A."/>
            <person name="Labutti K."/>
            <person name="Barry K."/>
            <person name="Miao Y."/>
            <person name="Rahimi M.J."/>
            <person name="Shen Q."/>
            <person name="Grigoriev I.V."/>
            <person name="Kubicek C.P."/>
            <person name="Druzhinina I.S."/>
        </authorList>
    </citation>
    <scope>NUCLEOTIDE SEQUENCE [LARGE SCALE GENOMIC DNA]</scope>
    <source>
        <strain evidence="1 2">CBS 226.95</strain>
    </source>
</reference>
<proteinExistence type="predicted"/>
<dbReference type="EMBL" id="KZ679675">
    <property type="protein sequence ID" value="PTB60434.1"/>
    <property type="molecule type" value="Genomic_DNA"/>
</dbReference>
<sequence length="97" mass="10714">MLSQQRALDPLSAPVHRPRVQCQLAIGLAFYATPGAVQVISSIVLPPSEVPTASHQAGYDHYMYQSNEETHTQWQHRYLATEFTSAQLLGACITTCN</sequence>
<protein>
    <submittedName>
        <fullName evidence="1">Uncharacterized protein</fullName>
    </submittedName>
</protein>
<dbReference type="GeneID" id="36621686"/>
<dbReference type="Proteomes" id="UP000241690">
    <property type="component" value="Unassembled WGS sequence"/>
</dbReference>
<name>A0A2T4ATN6_TRIHA</name>